<sequence length="86" mass="9623">MAFGLDDDDRQPLLAIGEIKWGERMGLAHLDRLHRIRALLTAQNRFGADRARLACFSGAGFDDDLIEAARQNENIVLITAADLYRP</sequence>
<dbReference type="Proteomes" id="UP001240984">
    <property type="component" value="Unassembled WGS sequence"/>
</dbReference>
<accession>A0ABT9MWC2</accession>
<reference evidence="1 2" key="1">
    <citation type="submission" date="2023-07" db="EMBL/GenBank/DDBJ databases">
        <title>Sequencing the genomes of 1000 actinobacteria strains.</title>
        <authorList>
            <person name="Klenk H.-P."/>
        </authorList>
    </citation>
    <scope>NUCLEOTIDE SEQUENCE [LARGE SCALE GENOMIC DNA]</scope>
    <source>
        <strain evidence="1 2">DSM 44710</strain>
    </source>
</reference>
<evidence type="ECO:0000313" key="2">
    <source>
        <dbReference type="Proteomes" id="UP001240984"/>
    </source>
</evidence>
<proteinExistence type="predicted"/>
<dbReference type="EMBL" id="JAUSRA010000001">
    <property type="protein sequence ID" value="MDP9795747.1"/>
    <property type="molecule type" value="Genomic_DNA"/>
</dbReference>
<protein>
    <recommendedName>
        <fullName evidence="3">Restriction endonuclease type IV Mrr domain-containing protein</fullName>
    </recommendedName>
</protein>
<evidence type="ECO:0000313" key="1">
    <source>
        <dbReference type="EMBL" id="MDP9795747.1"/>
    </source>
</evidence>
<keyword evidence="2" id="KW-1185">Reference proteome</keyword>
<evidence type="ECO:0008006" key="3">
    <source>
        <dbReference type="Google" id="ProtNLM"/>
    </source>
</evidence>
<name>A0ABT9MWC2_9ACTN</name>
<comment type="caution">
    <text evidence="1">The sequence shown here is derived from an EMBL/GenBank/DDBJ whole genome shotgun (WGS) entry which is preliminary data.</text>
</comment>
<gene>
    <name evidence="1" type="ORF">J2S43_004259</name>
</gene>
<dbReference type="RefSeq" id="WP_306831797.1">
    <property type="nucleotide sequence ID" value="NZ_JAUSRA010000001.1"/>
</dbReference>
<organism evidence="1 2">
    <name type="scientific">Catenuloplanes nepalensis</name>
    <dbReference type="NCBI Taxonomy" id="587533"/>
    <lineage>
        <taxon>Bacteria</taxon>
        <taxon>Bacillati</taxon>
        <taxon>Actinomycetota</taxon>
        <taxon>Actinomycetes</taxon>
        <taxon>Micromonosporales</taxon>
        <taxon>Micromonosporaceae</taxon>
        <taxon>Catenuloplanes</taxon>
    </lineage>
</organism>